<dbReference type="GO" id="GO:0042910">
    <property type="term" value="F:xenobiotic transmembrane transporter activity"/>
    <property type="evidence" value="ECO:0007669"/>
    <property type="project" value="InterPro"/>
</dbReference>
<dbReference type="Pfam" id="PF01554">
    <property type="entry name" value="MatE"/>
    <property type="match status" value="1"/>
</dbReference>
<comment type="similarity">
    <text evidence="1">Belongs to the multi antimicrobial extrusion (MATE) (TC 2.A.66.1) family.</text>
</comment>
<dbReference type="AlphaFoldDB" id="A0AA88WUE2"/>
<protein>
    <submittedName>
        <fullName evidence="3">Uncharacterized protein</fullName>
    </submittedName>
</protein>
<evidence type="ECO:0000256" key="1">
    <source>
        <dbReference type="ARBA" id="ARBA00010199"/>
    </source>
</evidence>
<feature type="transmembrane region" description="Helical" evidence="2">
    <location>
        <begin position="6"/>
        <end position="23"/>
    </location>
</feature>
<evidence type="ECO:0000256" key="2">
    <source>
        <dbReference type="SAM" id="Phobius"/>
    </source>
</evidence>
<dbReference type="Proteomes" id="UP001188597">
    <property type="component" value="Unassembled WGS sequence"/>
</dbReference>
<dbReference type="GO" id="GO:0016020">
    <property type="term" value="C:membrane"/>
    <property type="evidence" value="ECO:0007669"/>
    <property type="project" value="InterPro"/>
</dbReference>
<name>A0AA88WUE2_9ASTE</name>
<dbReference type="EMBL" id="JAVXUP010000223">
    <property type="protein sequence ID" value="KAK3033757.1"/>
    <property type="molecule type" value="Genomic_DNA"/>
</dbReference>
<reference evidence="3" key="1">
    <citation type="submission" date="2022-12" db="EMBL/GenBank/DDBJ databases">
        <title>Draft genome assemblies for two species of Escallonia (Escalloniales).</title>
        <authorList>
            <person name="Chanderbali A."/>
            <person name="Dervinis C."/>
            <person name="Anghel I."/>
            <person name="Soltis D."/>
            <person name="Soltis P."/>
            <person name="Zapata F."/>
        </authorList>
    </citation>
    <scope>NUCLEOTIDE SEQUENCE</scope>
    <source>
        <strain evidence="3">UCBG64.0493</strain>
        <tissue evidence="3">Leaf</tissue>
    </source>
</reference>
<keyword evidence="2" id="KW-1133">Transmembrane helix</keyword>
<proteinExistence type="inferred from homology"/>
<evidence type="ECO:0000313" key="4">
    <source>
        <dbReference type="Proteomes" id="UP001188597"/>
    </source>
</evidence>
<keyword evidence="2" id="KW-0812">Transmembrane</keyword>
<accession>A0AA88WUE2</accession>
<comment type="caution">
    <text evidence="3">The sequence shown here is derived from an EMBL/GenBank/DDBJ whole genome shotgun (WGS) entry which is preliminary data.</text>
</comment>
<dbReference type="GO" id="GO:0015297">
    <property type="term" value="F:antiporter activity"/>
    <property type="evidence" value="ECO:0007669"/>
    <property type="project" value="InterPro"/>
</dbReference>
<sequence>MESKKFWYLAGPAIFIGICLYSLDAVTQTFACHVSTLALATFSIENSIIACFSFDIMLGMGNALETLCGQACGAGQLDMLGSDDLSDVEVFRILTPELINDTTVSRSGSSYEAPRFLRL</sequence>
<gene>
    <name evidence="3" type="ORF">RJ639_034199</name>
</gene>
<evidence type="ECO:0000313" key="3">
    <source>
        <dbReference type="EMBL" id="KAK3033757.1"/>
    </source>
</evidence>
<organism evidence="3 4">
    <name type="scientific">Escallonia herrerae</name>
    <dbReference type="NCBI Taxonomy" id="1293975"/>
    <lineage>
        <taxon>Eukaryota</taxon>
        <taxon>Viridiplantae</taxon>
        <taxon>Streptophyta</taxon>
        <taxon>Embryophyta</taxon>
        <taxon>Tracheophyta</taxon>
        <taxon>Spermatophyta</taxon>
        <taxon>Magnoliopsida</taxon>
        <taxon>eudicotyledons</taxon>
        <taxon>Gunneridae</taxon>
        <taxon>Pentapetalae</taxon>
        <taxon>asterids</taxon>
        <taxon>campanulids</taxon>
        <taxon>Escalloniales</taxon>
        <taxon>Escalloniaceae</taxon>
        <taxon>Escallonia</taxon>
    </lineage>
</organism>
<dbReference type="InterPro" id="IPR002528">
    <property type="entry name" value="MATE_fam"/>
</dbReference>
<dbReference type="PANTHER" id="PTHR11206">
    <property type="entry name" value="MULTIDRUG RESISTANCE PROTEIN"/>
    <property type="match status" value="1"/>
</dbReference>
<keyword evidence="2" id="KW-0472">Membrane</keyword>
<keyword evidence="4" id="KW-1185">Reference proteome</keyword>